<dbReference type="Pfam" id="PF00079">
    <property type="entry name" value="Serpin"/>
    <property type="match status" value="1"/>
</dbReference>
<dbReference type="InterPro" id="IPR023796">
    <property type="entry name" value="Serpin_dom"/>
</dbReference>
<proteinExistence type="inferred from homology"/>
<protein>
    <recommendedName>
        <fullName evidence="5">Serpin domain-containing protein</fullName>
    </recommendedName>
</protein>
<reference evidence="6" key="2">
    <citation type="submission" date="2020-05" db="UniProtKB">
        <authorList>
            <consortium name="EnsemblMetazoa"/>
        </authorList>
    </citation>
    <scope>IDENTIFICATION</scope>
    <source>
        <strain evidence="6">maculatus3</strain>
    </source>
</reference>
<accession>A0A182SHE9</accession>
<dbReference type="SUPFAM" id="SSF56574">
    <property type="entry name" value="Serpins"/>
    <property type="match status" value="1"/>
</dbReference>
<dbReference type="InterPro" id="IPR000215">
    <property type="entry name" value="Serpin_fam"/>
</dbReference>
<comment type="similarity">
    <text evidence="1 4">Belongs to the serpin family.</text>
</comment>
<dbReference type="Proteomes" id="UP000075901">
    <property type="component" value="Unassembled WGS sequence"/>
</dbReference>
<evidence type="ECO:0000256" key="2">
    <source>
        <dbReference type="ARBA" id="ARBA00022690"/>
    </source>
</evidence>
<organism evidence="6 7">
    <name type="scientific">Anopheles maculatus</name>
    <dbReference type="NCBI Taxonomy" id="74869"/>
    <lineage>
        <taxon>Eukaryota</taxon>
        <taxon>Metazoa</taxon>
        <taxon>Ecdysozoa</taxon>
        <taxon>Arthropoda</taxon>
        <taxon>Hexapoda</taxon>
        <taxon>Insecta</taxon>
        <taxon>Pterygota</taxon>
        <taxon>Neoptera</taxon>
        <taxon>Endopterygota</taxon>
        <taxon>Diptera</taxon>
        <taxon>Nematocera</taxon>
        <taxon>Culicoidea</taxon>
        <taxon>Culicidae</taxon>
        <taxon>Anophelinae</taxon>
        <taxon>Anopheles</taxon>
        <taxon>Anopheles maculatus group</taxon>
    </lineage>
</organism>
<sequence>MVFFALLTSCVAIELPPDPTTDDAIVAANNQFSLGYFKACYDEKCNSVVSPYHVRLALSMFYPIAGAAVQEDFQVAFGLPHDVQATVEQQKRLTTQLHDGRHLKALSFALVEETLPLGNEFKRLFTETFQTTLEPVDLTDDIPSALAVNSFFQRADTEIEDFIGEGDVFSLPPCFKLMLFSGVSVLTSLAVRFNATDTVMEEFQFVNAPTQRVPMMHTKASVRRCQHDELRCTVVEVPFDAASGLSMLLLLPYEGTELRQIVTAINNVHLTQIDERLQPVWTDLKLPKFFVREKTDPKTILGKLGYGGVFEIDDLRVFRDTGRTRLNGFFQHCYIAANENGGEIPAPESETPTVCSFEANRPFAFLVRRTVDGNVLQLGNYSKYIDPDEQF</sequence>
<dbReference type="Gene3D" id="3.30.497.10">
    <property type="entry name" value="Antithrombin, subunit I, domain 2"/>
    <property type="match status" value="2"/>
</dbReference>
<dbReference type="SMART" id="SM00093">
    <property type="entry name" value="SERPIN"/>
    <property type="match status" value="1"/>
</dbReference>
<keyword evidence="3" id="KW-0722">Serine protease inhibitor</keyword>
<dbReference type="EnsemblMetazoa" id="AMAM006849-RA">
    <property type="protein sequence ID" value="AMAM006849-PA"/>
    <property type="gene ID" value="AMAM006849"/>
</dbReference>
<keyword evidence="7" id="KW-1185">Reference proteome</keyword>
<evidence type="ECO:0000259" key="5">
    <source>
        <dbReference type="SMART" id="SM00093"/>
    </source>
</evidence>
<evidence type="ECO:0000313" key="7">
    <source>
        <dbReference type="Proteomes" id="UP000075901"/>
    </source>
</evidence>
<evidence type="ECO:0000256" key="1">
    <source>
        <dbReference type="ARBA" id="ARBA00009500"/>
    </source>
</evidence>
<dbReference type="PANTHER" id="PTHR11461">
    <property type="entry name" value="SERINE PROTEASE INHIBITOR, SERPIN"/>
    <property type="match status" value="1"/>
</dbReference>
<dbReference type="GO" id="GO:0004867">
    <property type="term" value="F:serine-type endopeptidase inhibitor activity"/>
    <property type="evidence" value="ECO:0007669"/>
    <property type="project" value="UniProtKB-KW"/>
</dbReference>
<feature type="domain" description="Serpin" evidence="5">
    <location>
        <begin position="32"/>
        <end position="387"/>
    </location>
</feature>
<keyword evidence="2" id="KW-0646">Protease inhibitor</keyword>
<dbReference type="InterPro" id="IPR042178">
    <property type="entry name" value="Serpin_sf_1"/>
</dbReference>
<evidence type="ECO:0000256" key="4">
    <source>
        <dbReference type="RuleBase" id="RU000411"/>
    </source>
</evidence>
<dbReference type="AlphaFoldDB" id="A0A182SHE9"/>
<reference evidence="7" key="1">
    <citation type="submission" date="2013-09" db="EMBL/GenBank/DDBJ databases">
        <title>The Genome Sequence of Anopheles maculatus species B.</title>
        <authorList>
            <consortium name="The Broad Institute Genomics Platform"/>
            <person name="Neafsey D.E."/>
            <person name="Besansky N."/>
            <person name="Howell P."/>
            <person name="Walton C."/>
            <person name="Young S.K."/>
            <person name="Zeng Q."/>
            <person name="Gargeya S."/>
            <person name="Fitzgerald M."/>
            <person name="Haas B."/>
            <person name="Abouelleil A."/>
            <person name="Allen A.W."/>
            <person name="Alvarado L."/>
            <person name="Arachchi H.M."/>
            <person name="Berlin A.M."/>
            <person name="Chapman S.B."/>
            <person name="Gainer-Dewar J."/>
            <person name="Goldberg J."/>
            <person name="Griggs A."/>
            <person name="Gujja S."/>
            <person name="Hansen M."/>
            <person name="Howarth C."/>
            <person name="Imamovic A."/>
            <person name="Ireland A."/>
            <person name="Larimer J."/>
            <person name="McCowan C."/>
            <person name="Murphy C."/>
            <person name="Pearson M."/>
            <person name="Poon T.W."/>
            <person name="Priest M."/>
            <person name="Roberts A."/>
            <person name="Saif S."/>
            <person name="Shea T."/>
            <person name="Sisk P."/>
            <person name="Sykes S."/>
            <person name="Wortman J."/>
            <person name="Nusbaum C."/>
            <person name="Birren B."/>
        </authorList>
    </citation>
    <scope>NUCLEOTIDE SEQUENCE [LARGE SCALE GENOMIC DNA]</scope>
    <source>
        <strain evidence="7">maculatus3</strain>
    </source>
</reference>
<dbReference type="GO" id="GO:0005615">
    <property type="term" value="C:extracellular space"/>
    <property type="evidence" value="ECO:0007669"/>
    <property type="project" value="InterPro"/>
</dbReference>
<name>A0A182SHE9_9DIPT</name>
<evidence type="ECO:0000313" key="6">
    <source>
        <dbReference type="EnsemblMetazoa" id="AMAM006849-PA"/>
    </source>
</evidence>
<dbReference type="PANTHER" id="PTHR11461:SF211">
    <property type="entry name" value="GH10112P-RELATED"/>
    <property type="match status" value="1"/>
</dbReference>
<dbReference type="InterPro" id="IPR036186">
    <property type="entry name" value="Serpin_sf"/>
</dbReference>
<dbReference type="VEuPathDB" id="VectorBase:AMAM006849"/>
<evidence type="ECO:0000256" key="3">
    <source>
        <dbReference type="ARBA" id="ARBA00022900"/>
    </source>
</evidence>